<keyword evidence="2" id="KW-1185">Reference proteome</keyword>
<sequence length="255" mass="28448">MTPVYLALDLGWGQAKFPVASQVGKREEALVSGALGWGRRLPSDQKLSPHLILYRRFHSKCRHRRATWPPPSPSPTPTPAEAYELGCNYSALLRALYTNPQYKFDGTPTAEYAKPAADTHPGLFFVTDFVEKTYIKHVIPFLPKGASRRCRALGNPWAYADPAYAWTWEWDPATSTMWDKKDGDENKTEVPFPKLPETQAKAMVSDAWTRGFMAQKIILENETDPKARALAGGQPFDFGPEAREIVAKVGIPADA</sequence>
<reference evidence="1 2" key="1">
    <citation type="submission" date="2023-01" db="EMBL/GenBank/DDBJ databases">
        <title>Analysis of 21 Apiospora genomes using comparative genomics revels a genus with tremendous synthesis potential of carbohydrate active enzymes and secondary metabolites.</title>
        <authorList>
            <person name="Sorensen T."/>
        </authorList>
    </citation>
    <scope>NUCLEOTIDE SEQUENCE [LARGE SCALE GENOMIC DNA]</scope>
    <source>
        <strain evidence="1 2">CBS 20057</strain>
    </source>
</reference>
<dbReference type="Proteomes" id="UP001396898">
    <property type="component" value="Unassembled WGS sequence"/>
</dbReference>
<dbReference type="EMBL" id="JAQQWI010000007">
    <property type="protein sequence ID" value="KAK8027440.1"/>
    <property type="molecule type" value="Genomic_DNA"/>
</dbReference>
<comment type="caution">
    <text evidence="1">The sequence shown here is derived from an EMBL/GenBank/DDBJ whole genome shotgun (WGS) entry which is preliminary data.</text>
</comment>
<gene>
    <name evidence="1" type="ORF">PG991_004496</name>
</gene>
<name>A0ABR1S6G4_9PEZI</name>
<accession>A0ABR1S6G4</accession>
<evidence type="ECO:0000313" key="2">
    <source>
        <dbReference type="Proteomes" id="UP001396898"/>
    </source>
</evidence>
<protein>
    <submittedName>
        <fullName evidence="1">Uncharacterized protein</fullName>
    </submittedName>
</protein>
<proteinExistence type="predicted"/>
<evidence type="ECO:0000313" key="1">
    <source>
        <dbReference type="EMBL" id="KAK8027440.1"/>
    </source>
</evidence>
<organism evidence="1 2">
    <name type="scientific">Apiospora marii</name>
    <dbReference type="NCBI Taxonomy" id="335849"/>
    <lineage>
        <taxon>Eukaryota</taxon>
        <taxon>Fungi</taxon>
        <taxon>Dikarya</taxon>
        <taxon>Ascomycota</taxon>
        <taxon>Pezizomycotina</taxon>
        <taxon>Sordariomycetes</taxon>
        <taxon>Xylariomycetidae</taxon>
        <taxon>Amphisphaeriales</taxon>
        <taxon>Apiosporaceae</taxon>
        <taxon>Apiospora</taxon>
    </lineage>
</organism>